<dbReference type="InterPro" id="IPR023620">
    <property type="entry name" value="SmpB"/>
</dbReference>
<comment type="similarity">
    <text evidence="3">Belongs to the SmpB family.</text>
</comment>
<keyword evidence="2 3" id="KW-0694">RNA-binding</keyword>
<gene>
    <name evidence="3" type="primary">smpB</name>
    <name evidence="4" type="ORF">SAMN04488069_104237</name>
</gene>
<comment type="function">
    <text evidence="3">Required for rescue of stalled ribosomes mediated by trans-translation. Binds to transfer-messenger RNA (tmRNA), required for stable association of tmRNA with ribosomes. tmRNA and SmpB together mimic tRNA shape, replacing the anticodon stem-loop with SmpB. tmRNA is encoded by the ssrA gene; the 2 termini fold to resemble tRNA(Ala) and it encodes a 'tag peptide', a short internal open reading frame. During trans-translation Ala-aminoacylated tmRNA acts like a tRNA, entering the A-site of stalled ribosomes, displacing the stalled mRNA. The ribosome then switches to translate the ORF on the tmRNA; the nascent peptide is terminated with the 'tag peptide' encoded by the tmRNA and targeted for degradation. The ribosome is freed to recommence translation, which seems to be the essential function of trans-translation.</text>
</comment>
<evidence type="ECO:0000313" key="4">
    <source>
        <dbReference type="EMBL" id="SDX94866.1"/>
    </source>
</evidence>
<dbReference type="EMBL" id="FNOV01000004">
    <property type="protein sequence ID" value="SDX94866.1"/>
    <property type="molecule type" value="Genomic_DNA"/>
</dbReference>
<dbReference type="HAMAP" id="MF_00023">
    <property type="entry name" value="SmpB"/>
    <property type="match status" value="1"/>
</dbReference>
<dbReference type="PANTHER" id="PTHR30308:SF2">
    <property type="entry name" value="SSRA-BINDING PROTEIN"/>
    <property type="match status" value="1"/>
</dbReference>
<dbReference type="GO" id="GO:0070930">
    <property type="term" value="P:trans-translation-dependent protein tagging"/>
    <property type="evidence" value="ECO:0007669"/>
    <property type="project" value="TreeGrafter"/>
</dbReference>
<evidence type="ECO:0000256" key="2">
    <source>
        <dbReference type="ARBA" id="ARBA00022884"/>
    </source>
</evidence>
<protein>
    <recommendedName>
        <fullName evidence="3">SsrA-binding protein</fullName>
    </recommendedName>
    <alternativeName>
        <fullName evidence="3">Small protein B</fullName>
    </alternativeName>
</protein>
<organism evidence="4 5">
    <name type="scientific">Hymenobacter psychrophilus</name>
    <dbReference type="NCBI Taxonomy" id="651662"/>
    <lineage>
        <taxon>Bacteria</taxon>
        <taxon>Pseudomonadati</taxon>
        <taxon>Bacteroidota</taxon>
        <taxon>Cytophagia</taxon>
        <taxon>Cytophagales</taxon>
        <taxon>Hymenobacteraceae</taxon>
        <taxon>Hymenobacter</taxon>
    </lineage>
</organism>
<dbReference type="PANTHER" id="PTHR30308">
    <property type="entry name" value="TMRNA-BINDING COMPONENT OF TRANS-TRANSLATION TAGGING COMPLEX"/>
    <property type="match status" value="1"/>
</dbReference>
<dbReference type="AlphaFoldDB" id="A0A1H3FV35"/>
<dbReference type="OrthoDB" id="9805462at2"/>
<dbReference type="NCBIfam" id="NF003843">
    <property type="entry name" value="PRK05422.1"/>
    <property type="match status" value="1"/>
</dbReference>
<proteinExistence type="inferred from homology"/>
<dbReference type="NCBIfam" id="TIGR00086">
    <property type="entry name" value="smpB"/>
    <property type="match status" value="1"/>
</dbReference>
<dbReference type="Gene3D" id="2.40.280.10">
    <property type="match status" value="1"/>
</dbReference>
<comment type="subcellular location">
    <subcellularLocation>
        <location evidence="3">Cytoplasm</location>
    </subcellularLocation>
    <text evidence="3">The tmRNA-SmpB complex associates with stalled 70S ribosomes.</text>
</comment>
<sequence>MAHAKDDKPKHINIQNRRARFEYAFLVNYTAGIVLKGTEIKSIRVGSVQLGDGFCVFHPDGSLWAHNITIAQYTEGTYNNHEPIRPRKLLLNKRELKQLAGKNQEQGLTIVPVRLFVSDRGFAKLEIALAKGKKLYDKRDDLKAKDQKREMDRARDY</sequence>
<dbReference type="InterPro" id="IPR000037">
    <property type="entry name" value="SsrA-bd_prot"/>
</dbReference>
<evidence type="ECO:0000313" key="5">
    <source>
        <dbReference type="Proteomes" id="UP000199249"/>
    </source>
</evidence>
<dbReference type="GO" id="GO:0005829">
    <property type="term" value="C:cytosol"/>
    <property type="evidence" value="ECO:0007669"/>
    <property type="project" value="TreeGrafter"/>
</dbReference>
<name>A0A1H3FV35_9BACT</name>
<accession>A0A1H3FV35</accession>
<evidence type="ECO:0000256" key="3">
    <source>
        <dbReference type="HAMAP-Rule" id="MF_00023"/>
    </source>
</evidence>
<keyword evidence="5" id="KW-1185">Reference proteome</keyword>
<dbReference type="GO" id="GO:0003723">
    <property type="term" value="F:RNA binding"/>
    <property type="evidence" value="ECO:0007669"/>
    <property type="project" value="UniProtKB-UniRule"/>
</dbReference>
<dbReference type="RefSeq" id="WP_092738926.1">
    <property type="nucleotide sequence ID" value="NZ_FNOV01000004.1"/>
</dbReference>
<dbReference type="SUPFAM" id="SSF74982">
    <property type="entry name" value="Small protein B (SmpB)"/>
    <property type="match status" value="1"/>
</dbReference>
<dbReference type="STRING" id="651662.SAMN04488069_104237"/>
<evidence type="ECO:0000256" key="1">
    <source>
        <dbReference type="ARBA" id="ARBA00022490"/>
    </source>
</evidence>
<dbReference type="PROSITE" id="PS01317">
    <property type="entry name" value="SSRP"/>
    <property type="match status" value="1"/>
</dbReference>
<dbReference type="InterPro" id="IPR020081">
    <property type="entry name" value="SsrA-bd_prot_CS"/>
</dbReference>
<keyword evidence="1 3" id="KW-0963">Cytoplasm</keyword>
<dbReference type="Pfam" id="PF01668">
    <property type="entry name" value="SmpB"/>
    <property type="match status" value="1"/>
</dbReference>
<dbReference type="Proteomes" id="UP000199249">
    <property type="component" value="Unassembled WGS sequence"/>
</dbReference>
<dbReference type="GO" id="GO:0070929">
    <property type="term" value="P:trans-translation"/>
    <property type="evidence" value="ECO:0007669"/>
    <property type="project" value="UniProtKB-UniRule"/>
</dbReference>
<reference evidence="5" key="1">
    <citation type="submission" date="2016-10" db="EMBL/GenBank/DDBJ databases">
        <authorList>
            <person name="Varghese N."/>
            <person name="Submissions S."/>
        </authorList>
    </citation>
    <scope>NUCLEOTIDE SEQUENCE [LARGE SCALE GENOMIC DNA]</scope>
    <source>
        <strain evidence="5">CGMCC 1.8975</strain>
    </source>
</reference>